<comment type="subcellular location">
    <subcellularLocation>
        <location evidence="1">Mitochondrion matrix</location>
    </subcellularLocation>
</comment>
<dbReference type="SUPFAM" id="SSF54991">
    <property type="entry name" value="Anticodon-binding domain of PheRS"/>
    <property type="match status" value="1"/>
</dbReference>
<keyword evidence="9" id="KW-0496">Mitochondrion</keyword>
<organism evidence="15">
    <name type="scientific">Triticum urartu</name>
    <name type="common">Red wild einkorn</name>
    <name type="synonym">Crithodium urartu</name>
    <dbReference type="NCBI Taxonomy" id="4572"/>
    <lineage>
        <taxon>Eukaryota</taxon>
        <taxon>Viridiplantae</taxon>
        <taxon>Streptophyta</taxon>
        <taxon>Embryophyta</taxon>
        <taxon>Tracheophyta</taxon>
        <taxon>Spermatophyta</taxon>
        <taxon>Magnoliopsida</taxon>
        <taxon>Liliopsida</taxon>
        <taxon>Poales</taxon>
        <taxon>Poaceae</taxon>
        <taxon>BOP clade</taxon>
        <taxon>Pooideae</taxon>
        <taxon>Triticodae</taxon>
        <taxon>Triticeae</taxon>
        <taxon>Triticinae</taxon>
        <taxon>Triticum</taxon>
    </lineage>
</organism>
<evidence type="ECO:0000256" key="8">
    <source>
        <dbReference type="ARBA" id="ARBA00022946"/>
    </source>
</evidence>
<dbReference type="CDD" id="cd00496">
    <property type="entry name" value="PheRS_alpha_core"/>
    <property type="match status" value="1"/>
</dbReference>
<evidence type="ECO:0000259" key="13">
    <source>
        <dbReference type="PROSITE" id="PS50862"/>
    </source>
</evidence>
<sequence>MDEGWREKFERRCLMTLNIKTFRSLRSKYQSMHRPALNRYVVKEDDPTNNVPDTIYSKIGLQLHRRDNHPLGILKNTIYDYFDKSFPGQFVKFDDLCPLVSTKQIKKPTMVVLTFSLTLRWCILQNFDDVLVPADHVSRSYNDTYYVDSQTVLRCHTSAHQAELLREGHTHFLVIGDVYRRDSIDSTHYPVFHQMEGFRVFSPDDWSGSGMDGTAYAATDLKKTLEGLATHLFGAVEMRWVDTYFPFTNPSFELEIYFQGDWLEVLGSGVTEQEILKSNGRTDHVAWAFGLGLERLAMVLFDIPDIRLFWSNDQRFTSQFSKGKLGAKFKPFSKFPPCYKDMSFWINDEFTENNLCEVVRGIAGDLVEEVHISRNLKGSLFVLQVKLIDNFTNKKGMTSHCYRIAYRSMERSLTDEEINDMQWNVREEVKSKLRVELR</sequence>
<dbReference type="Gene3D" id="3.30.930.10">
    <property type="entry name" value="Bira Bifunctional Protein, Domain 2"/>
    <property type="match status" value="2"/>
</dbReference>
<accession>M7YS51</accession>
<dbReference type="GO" id="GO:0006432">
    <property type="term" value="P:phenylalanyl-tRNA aminoacylation"/>
    <property type="evidence" value="ECO:0007669"/>
    <property type="project" value="TreeGrafter"/>
</dbReference>
<keyword evidence="7" id="KW-0648">Protein biosynthesis</keyword>
<reference evidence="15" key="1">
    <citation type="journal article" date="2013" name="Nature">
        <title>Draft genome of the wheat A-genome progenitor Triticum urartu.</title>
        <authorList>
            <person name="Ling H.Q."/>
            <person name="Zhao S."/>
            <person name="Liu D."/>
            <person name="Wang J."/>
            <person name="Sun H."/>
            <person name="Zhang C."/>
            <person name="Fan H."/>
            <person name="Li D."/>
            <person name="Dong L."/>
            <person name="Tao Y."/>
            <person name="Gao C."/>
            <person name="Wu H."/>
            <person name="Li Y."/>
            <person name="Cui Y."/>
            <person name="Guo X."/>
            <person name="Zheng S."/>
            <person name="Wang B."/>
            <person name="Yu K."/>
            <person name="Liang Q."/>
            <person name="Yang W."/>
            <person name="Lou X."/>
            <person name="Chen J."/>
            <person name="Feng M."/>
            <person name="Jian J."/>
            <person name="Zhang X."/>
            <person name="Luo G."/>
            <person name="Jiang Y."/>
            <person name="Liu J."/>
            <person name="Wang Z."/>
            <person name="Sha Y."/>
            <person name="Zhang B."/>
            <person name="Wu H."/>
            <person name="Tang D."/>
            <person name="Shen Q."/>
            <person name="Xue P."/>
            <person name="Zou S."/>
            <person name="Wang X."/>
            <person name="Liu X."/>
            <person name="Wang F."/>
            <person name="Yang Y."/>
            <person name="An X."/>
            <person name="Dong Z."/>
            <person name="Zhang K."/>
            <person name="Zhang X."/>
            <person name="Luo M.C."/>
            <person name="Dvorak J."/>
            <person name="Tong Y."/>
            <person name="Wang J."/>
            <person name="Yang H."/>
            <person name="Li Z."/>
            <person name="Wang D."/>
            <person name="Zhang A."/>
            <person name="Wang J."/>
        </authorList>
    </citation>
    <scope>NUCLEOTIDE SEQUENCE</scope>
</reference>
<dbReference type="SUPFAM" id="SSF55681">
    <property type="entry name" value="Class II aaRS and biotin synthetases"/>
    <property type="match status" value="1"/>
</dbReference>
<keyword evidence="4" id="KW-0436">Ligase</keyword>
<keyword evidence="8" id="KW-0809">Transit peptide</keyword>
<dbReference type="EMBL" id="KD232913">
    <property type="protein sequence ID" value="EMS50297.1"/>
    <property type="molecule type" value="Genomic_DNA"/>
</dbReference>
<dbReference type="GO" id="GO:0005759">
    <property type="term" value="C:mitochondrial matrix"/>
    <property type="evidence" value="ECO:0007669"/>
    <property type="project" value="UniProtKB-SubCell"/>
</dbReference>
<dbReference type="PANTHER" id="PTHR11538:SF41">
    <property type="entry name" value="PHENYLALANINE--TRNA LIGASE, MITOCHONDRIAL"/>
    <property type="match status" value="1"/>
</dbReference>
<dbReference type="PROSITE" id="PS50862">
    <property type="entry name" value="AA_TRNA_LIGASE_II"/>
    <property type="match status" value="1"/>
</dbReference>
<dbReference type="EC" id="6.1.1.20" evidence="3"/>
<dbReference type="GO" id="GO:0005524">
    <property type="term" value="F:ATP binding"/>
    <property type="evidence" value="ECO:0007669"/>
    <property type="project" value="UniProtKB-KW"/>
</dbReference>
<comment type="catalytic activity">
    <reaction evidence="12">
        <text>tRNA(Phe) + L-phenylalanine + ATP = L-phenylalanyl-tRNA(Phe) + AMP + diphosphate + H(+)</text>
        <dbReference type="Rhea" id="RHEA:19413"/>
        <dbReference type="Rhea" id="RHEA-COMP:9668"/>
        <dbReference type="Rhea" id="RHEA-COMP:9699"/>
        <dbReference type="ChEBI" id="CHEBI:15378"/>
        <dbReference type="ChEBI" id="CHEBI:30616"/>
        <dbReference type="ChEBI" id="CHEBI:33019"/>
        <dbReference type="ChEBI" id="CHEBI:58095"/>
        <dbReference type="ChEBI" id="CHEBI:78442"/>
        <dbReference type="ChEBI" id="CHEBI:78531"/>
        <dbReference type="ChEBI" id="CHEBI:456215"/>
        <dbReference type="EC" id="6.1.1.20"/>
    </reaction>
</comment>
<dbReference type="Gene3D" id="3.30.70.380">
    <property type="entry name" value="Ferrodoxin-fold anticodon-binding domain"/>
    <property type="match status" value="1"/>
</dbReference>
<feature type="domain" description="Aminoacyl-transfer RNA synthetases class-II family profile" evidence="13">
    <location>
        <begin position="175"/>
        <end position="331"/>
    </location>
</feature>
<dbReference type="FunFam" id="3.30.930.10:FF:000083">
    <property type="entry name" value="Phenylalanine--tRNA ligase"/>
    <property type="match status" value="1"/>
</dbReference>
<evidence type="ECO:0000256" key="5">
    <source>
        <dbReference type="ARBA" id="ARBA00022741"/>
    </source>
</evidence>
<dbReference type="Pfam" id="PF01409">
    <property type="entry name" value="tRNA-synt_2d"/>
    <property type="match status" value="1"/>
</dbReference>
<dbReference type="PROSITE" id="PS51447">
    <property type="entry name" value="FDX_ACB"/>
    <property type="match status" value="1"/>
</dbReference>
<dbReference type="PANTHER" id="PTHR11538">
    <property type="entry name" value="PHENYLALANYL-TRNA SYNTHETASE"/>
    <property type="match status" value="1"/>
</dbReference>
<dbReference type="AlphaFoldDB" id="M7YS51"/>
<evidence type="ECO:0000256" key="2">
    <source>
        <dbReference type="ARBA" id="ARBA00008226"/>
    </source>
</evidence>
<evidence type="ECO:0000256" key="4">
    <source>
        <dbReference type="ARBA" id="ARBA00022598"/>
    </source>
</evidence>
<feature type="domain" description="FDX-ACB" evidence="14">
    <location>
        <begin position="333"/>
        <end position="438"/>
    </location>
</feature>
<dbReference type="Pfam" id="PF03147">
    <property type="entry name" value="FDX-ACB"/>
    <property type="match status" value="1"/>
</dbReference>
<dbReference type="InterPro" id="IPR006195">
    <property type="entry name" value="aa-tRNA-synth_II"/>
</dbReference>
<dbReference type="STRING" id="4572.M7YS51"/>
<dbReference type="InterPro" id="IPR045864">
    <property type="entry name" value="aa-tRNA-synth_II/BPL/LPL"/>
</dbReference>
<comment type="similarity">
    <text evidence="2">Belongs to the class-II aminoacyl-tRNA synthetase family.</text>
</comment>
<dbReference type="SMART" id="SM00896">
    <property type="entry name" value="FDX-ACB"/>
    <property type="match status" value="1"/>
</dbReference>
<evidence type="ECO:0000256" key="7">
    <source>
        <dbReference type="ARBA" id="ARBA00022917"/>
    </source>
</evidence>
<dbReference type="OMA" id="PISHYPQ"/>
<evidence type="ECO:0000256" key="6">
    <source>
        <dbReference type="ARBA" id="ARBA00022840"/>
    </source>
</evidence>
<evidence type="ECO:0000256" key="1">
    <source>
        <dbReference type="ARBA" id="ARBA00004305"/>
    </source>
</evidence>
<protein>
    <recommendedName>
        <fullName evidence="3">phenylalanine--tRNA ligase</fullName>
        <ecNumber evidence="3">6.1.1.20</ecNumber>
    </recommendedName>
    <alternativeName>
        <fullName evidence="11">Phenylalanyl-tRNA synthetase</fullName>
    </alternativeName>
</protein>
<evidence type="ECO:0000256" key="11">
    <source>
        <dbReference type="ARBA" id="ARBA00031194"/>
    </source>
</evidence>
<evidence type="ECO:0000256" key="9">
    <source>
        <dbReference type="ARBA" id="ARBA00023128"/>
    </source>
</evidence>
<evidence type="ECO:0000256" key="12">
    <source>
        <dbReference type="ARBA" id="ARBA00049255"/>
    </source>
</evidence>
<dbReference type="eggNOG" id="KOG2783">
    <property type="taxonomic scope" value="Eukaryota"/>
</dbReference>
<dbReference type="GO" id="GO:0000049">
    <property type="term" value="F:tRNA binding"/>
    <property type="evidence" value="ECO:0007669"/>
    <property type="project" value="InterPro"/>
</dbReference>
<evidence type="ECO:0000256" key="10">
    <source>
        <dbReference type="ARBA" id="ARBA00023146"/>
    </source>
</evidence>
<keyword evidence="10 15" id="KW-0030">Aminoacyl-tRNA synthetase</keyword>
<name>M7YS51_TRIUA</name>
<evidence type="ECO:0000313" key="15">
    <source>
        <dbReference type="EMBL" id="EMS50297.1"/>
    </source>
</evidence>
<dbReference type="InterPro" id="IPR002319">
    <property type="entry name" value="Phenylalanyl-tRNA_Synthase"/>
</dbReference>
<keyword evidence="5" id="KW-0547">Nucleotide-binding</keyword>
<dbReference type="InterPro" id="IPR005121">
    <property type="entry name" value="Fdx_antiC-bd"/>
</dbReference>
<evidence type="ECO:0000256" key="3">
    <source>
        <dbReference type="ARBA" id="ARBA00012814"/>
    </source>
</evidence>
<gene>
    <name evidence="15" type="ORF">TRIUR3_12377</name>
</gene>
<dbReference type="InterPro" id="IPR036690">
    <property type="entry name" value="Fdx_antiC-bd_sf"/>
</dbReference>
<evidence type="ECO:0000259" key="14">
    <source>
        <dbReference type="PROSITE" id="PS51447"/>
    </source>
</evidence>
<proteinExistence type="inferred from homology"/>
<dbReference type="GO" id="GO:0004826">
    <property type="term" value="F:phenylalanine-tRNA ligase activity"/>
    <property type="evidence" value="ECO:0007669"/>
    <property type="project" value="UniProtKB-EC"/>
</dbReference>
<keyword evidence="6" id="KW-0067">ATP-binding</keyword>